<dbReference type="PANTHER" id="PTHR24348:SF22">
    <property type="entry name" value="NON-SPECIFIC SERINE_THREONINE PROTEIN KINASE"/>
    <property type="match status" value="1"/>
</dbReference>
<feature type="non-terminal residue" evidence="7">
    <location>
        <position position="1"/>
    </location>
</feature>
<dbReference type="AlphaFoldDB" id="A0A2I1HQC4"/>
<feature type="domain" description="Protein kinase" evidence="6">
    <location>
        <begin position="7"/>
        <end position="318"/>
    </location>
</feature>
<evidence type="ECO:0000313" key="7">
    <source>
        <dbReference type="EMBL" id="PKY61072.1"/>
    </source>
</evidence>
<evidence type="ECO:0000256" key="2">
    <source>
        <dbReference type="ARBA" id="ARBA00022679"/>
    </source>
</evidence>
<keyword evidence="3" id="KW-0547">Nucleotide-binding</keyword>
<dbReference type="InterPro" id="IPR000719">
    <property type="entry name" value="Prot_kinase_dom"/>
</dbReference>
<dbReference type="Gene3D" id="1.10.510.10">
    <property type="entry name" value="Transferase(Phosphotransferase) domain 1"/>
    <property type="match status" value="1"/>
</dbReference>
<reference evidence="7 8" key="1">
    <citation type="submission" date="2015-10" db="EMBL/GenBank/DDBJ databases">
        <title>Genome analyses suggest a sexual origin of heterokaryosis in a supposedly ancient asexual fungus.</title>
        <authorList>
            <person name="Ropars J."/>
            <person name="Sedzielewska K."/>
            <person name="Noel J."/>
            <person name="Charron P."/>
            <person name="Farinelli L."/>
            <person name="Marton T."/>
            <person name="Kruger M."/>
            <person name="Pelin A."/>
            <person name="Brachmann A."/>
            <person name="Corradi N."/>
        </authorList>
    </citation>
    <scope>NUCLEOTIDE SEQUENCE [LARGE SCALE GENOMIC DNA]</scope>
    <source>
        <strain evidence="7 8">A4</strain>
    </source>
</reference>
<keyword evidence="2" id="KW-0808">Transferase</keyword>
<evidence type="ECO:0000313" key="8">
    <source>
        <dbReference type="Proteomes" id="UP000234323"/>
    </source>
</evidence>
<dbReference type="SUPFAM" id="SSF56112">
    <property type="entry name" value="Protein kinase-like (PK-like)"/>
    <property type="match status" value="1"/>
</dbReference>
<dbReference type="GO" id="GO:0016020">
    <property type="term" value="C:membrane"/>
    <property type="evidence" value="ECO:0007669"/>
    <property type="project" value="TreeGrafter"/>
</dbReference>
<accession>A0A2I1HQC4</accession>
<keyword evidence="5" id="KW-0067">ATP-binding</keyword>
<dbReference type="GO" id="GO:0005829">
    <property type="term" value="C:cytosol"/>
    <property type="evidence" value="ECO:0007669"/>
    <property type="project" value="TreeGrafter"/>
</dbReference>
<dbReference type="EC" id="2.7.11.1" evidence="1"/>
<sequence length="344" mass="39809">FVPYDQFKNIEFIAEGGFSKIYKATWIDGPVYNYSHKISSRQNNYTVVLKKLNNSSNISSKELNELKIFYELSSKQKYVNNVAEYFGITQDPNSQDIMIIMPYYNSGDLIHYITKDFYNINWNTKLAKLISISSGLSQIHKLNIIHRDFHSGNIFFNETLDKFVNYTTIGDLGISKSATESEDDNNNENYGIIPYMAPEVFQGQKYTKASDIYKCWHSDPDKRPRITDIEERINEISNNGHPTEIIKSSDIGPVTKNNPGAIYKSRPLSAMINSAMSLRSSRSQSEKVKRKFEDDLIEDNDDGRNIKRNKLYEDEEYLTKEIKLDIDTNYNNNEYITTEIDCDI</sequence>
<evidence type="ECO:0000256" key="1">
    <source>
        <dbReference type="ARBA" id="ARBA00012513"/>
    </source>
</evidence>
<name>A0A2I1HQC4_9GLOM</name>
<dbReference type="Proteomes" id="UP000234323">
    <property type="component" value="Unassembled WGS sequence"/>
</dbReference>
<evidence type="ECO:0000256" key="4">
    <source>
        <dbReference type="ARBA" id="ARBA00022777"/>
    </source>
</evidence>
<dbReference type="VEuPathDB" id="FungiDB:FUN_000291"/>
<dbReference type="InterPro" id="IPR001245">
    <property type="entry name" value="Ser-Thr/Tyr_kinase_cat_dom"/>
</dbReference>
<dbReference type="GO" id="GO:0004674">
    <property type="term" value="F:protein serine/threonine kinase activity"/>
    <property type="evidence" value="ECO:0007669"/>
    <property type="project" value="UniProtKB-EC"/>
</dbReference>
<keyword evidence="8" id="KW-1185">Reference proteome</keyword>
<evidence type="ECO:0000256" key="5">
    <source>
        <dbReference type="ARBA" id="ARBA00022840"/>
    </source>
</evidence>
<organism evidence="7 8">
    <name type="scientific">Rhizophagus irregularis</name>
    <dbReference type="NCBI Taxonomy" id="588596"/>
    <lineage>
        <taxon>Eukaryota</taxon>
        <taxon>Fungi</taxon>
        <taxon>Fungi incertae sedis</taxon>
        <taxon>Mucoromycota</taxon>
        <taxon>Glomeromycotina</taxon>
        <taxon>Glomeromycetes</taxon>
        <taxon>Glomerales</taxon>
        <taxon>Glomeraceae</taxon>
        <taxon>Rhizophagus</taxon>
    </lineage>
</organism>
<dbReference type="GO" id="GO:0010506">
    <property type="term" value="P:regulation of autophagy"/>
    <property type="evidence" value="ECO:0007669"/>
    <property type="project" value="InterPro"/>
</dbReference>
<protein>
    <recommendedName>
        <fullName evidence="1">non-specific serine/threonine protein kinase</fullName>
        <ecNumber evidence="1">2.7.11.1</ecNumber>
    </recommendedName>
</protein>
<comment type="caution">
    <text evidence="7">The sequence shown here is derived from an EMBL/GenBank/DDBJ whole genome shotgun (WGS) entry which is preliminary data.</text>
</comment>
<dbReference type="GO" id="GO:0000407">
    <property type="term" value="C:phagophore assembly site"/>
    <property type="evidence" value="ECO:0007669"/>
    <property type="project" value="TreeGrafter"/>
</dbReference>
<evidence type="ECO:0000256" key="3">
    <source>
        <dbReference type="ARBA" id="ARBA00022741"/>
    </source>
</evidence>
<dbReference type="VEuPathDB" id="FungiDB:RhiirFUN_017561"/>
<dbReference type="PROSITE" id="PS50011">
    <property type="entry name" value="PROTEIN_KINASE_DOM"/>
    <property type="match status" value="1"/>
</dbReference>
<proteinExistence type="predicted"/>
<dbReference type="GO" id="GO:0005524">
    <property type="term" value="F:ATP binding"/>
    <property type="evidence" value="ECO:0007669"/>
    <property type="project" value="UniProtKB-KW"/>
</dbReference>
<dbReference type="GO" id="GO:0000045">
    <property type="term" value="P:autophagosome assembly"/>
    <property type="evidence" value="ECO:0007669"/>
    <property type="project" value="TreeGrafter"/>
</dbReference>
<dbReference type="EMBL" id="LLXI01004902">
    <property type="protein sequence ID" value="PKY61072.1"/>
    <property type="molecule type" value="Genomic_DNA"/>
</dbReference>
<dbReference type="CDD" id="cd00180">
    <property type="entry name" value="PKc"/>
    <property type="match status" value="1"/>
</dbReference>
<gene>
    <name evidence="7" type="ORF">RhiirA4_485559</name>
</gene>
<evidence type="ECO:0000259" key="6">
    <source>
        <dbReference type="PROSITE" id="PS50011"/>
    </source>
</evidence>
<dbReference type="Pfam" id="PF07714">
    <property type="entry name" value="PK_Tyr_Ser-Thr"/>
    <property type="match status" value="1"/>
</dbReference>
<dbReference type="GO" id="GO:0005776">
    <property type="term" value="C:autophagosome"/>
    <property type="evidence" value="ECO:0007669"/>
    <property type="project" value="TreeGrafter"/>
</dbReference>
<dbReference type="InterPro" id="IPR045269">
    <property type="entry name" value="Atg1-like"/>
</dbReference>
<keyword evidence="4 7" id="KW-0418">Kinase</keyword>
<dbReference type="InterPro" id="IPR011009">
    <property type="entry name" value="Kinase-like_dom_sf"/>
</dbReference>
<dbReference type="PANTHER" id="PTHR24348">
    <property type="entry name" value="SERINE/THREONINE-PROTEIN KINASE UNC-51-RELATED"/>
    <property type="match status" value="1"/>
</dbReference>
<dbReference type="VEuPathDB" id="FungiDB:RhiirA1_465278"/>